<organism evidence="1 2">
    <name type="scientific">Thalassobaculum litoreum DSM 18839</name>
    <dbReference type="NCBI Taxonomy" id="1123362"/>
    <lineage>
        <taxon>Bacteria</taxon>
        <taxon>Pseudomonadati</taxon>
        <taxon>Pseudomonadota</taxon>
        <taxon>Alphaproteobacteria</taxon>
        <taxon>Rhodospirillales</taxon>
        <taxon>Thalassobaculaceae</taxon>
        <taxon>Thalassobaculum</taxon>
    </lineage>
</organism>
<proteinExistence type="predicted"/>
<dbReference type="EMBL" id="FNBW01000007">
    <property type="protein sequence ID" value="SDF85679.1"/>
    <property type="molecule type" value="Genomic_DNA"/>
</dbReference>
<dbReference type="AlphaFoldDB" id="A0A8G2BIT1"/>
<accession>A0A8G2BIT1</accession>
<name>A0A8G2BIT1_9PROT</name>
<evidence type="ECO:0000313" key="2">
    <source>
        <dbReference type="Proteomes" id="UP000198615"/>
    </source>
</evidence>
<dbReference type="InterPro" id="IPR030808">
    <property type="entry name" value="Glycosyl_04372"/>
</dbReference>
<reference evidence="1 2" key="1">
    <citation type="submission" date="2016-10" db="EMBL/GenBank/DDBJ databases">
        <authorList>
            <person name="Varghese N."/>
            <person name="Submissions S."/>
        </authorList>
    </citation>
    <scope>NUCLEOTIDE SEQUENCE [LARGE SCALE GENOMIC DNA]</scope>
    <source>
        <strain evidence="1 2">DSM 18839</strain>
    </source>
</reference>
<gene>
    <name evidence="1" type="ORF">SAMN05660686_02563</name>
</gene>
<protein>
    <submittedName>
        <fullName evidence="1">Putative glycosyltransferase, TIGR04372 family</fullName>
    </submittedName>
</protein>
<dbReference type="OrthoDB" id="7373352at2"/>
<sequence>MSWSGTNPWIRNCTSPKIRFIEIDNFDALVLGTKDAGFHRIGNLDCLFAGPRSIFIRFYRHVLAGGAVKFLELPEEAESIAREILSAHEIDPDAPFVFFHNRTLAYVPGMTYHAYRTPKVETYQPSIRRLIEAGYRVIRIGEPGLDTMGFPPDAYVNIPDWGEVDRAVDLFVLARNAFGLAQNSGPIWVAGAFGRPVLRTNAPFEHMNMPYNDDLTLFKHYHVAGSAEPMRYRQILDAGIPAILFSDKIAEAGYEVRDNSPDELLAATEEMLDRTAGTWQRDVETDTAFRALGAEYEARIAADPDMQASNFAFYGYAHPFGSIARVTLEAQPGFLD</sequence>
<comment type="caution">
    <text evidence="1">The sequence shown here is derived from an EMBL/GenBank/DDBJ whole genome shotgun (WGS) entry which is preliminary data.</text>
</comment>
<dbReference type="GO" id="GO:0016740">
    <property type="term" value="F:transferase activity"/>
    <property type="evidence" value="ECO:0007669"/>
    <property type="project" value="UniProtKB-KW"/>
</dbReference>
<keyword evidence="2" id="KW-1185">Reference proteome</keyword>
<dbReference type="NCBIfam" id="TIGR04372">
    <property type="entry name" value="glycosyl_04372"/>
    <property type="match status" value="1"/>
</dbReference>
<keyword evidence="1" id="KW-0808">Transferase</keyword>
<dbReference type="Proteomes" id="UP000198615">
    <property type="component" value="Unassembled WGS sequence"/>
</dbReference>
<dbReference type="Gene3D" id="3.40.50.2000">
    <property type="entry name" value="Glycogen Phosphorylase B"/>
    <property type="match status" value="1"/>
</dbReference>
<evidence type="ECO:0000313" key="1">
    <source>
        <dbReference type="EMBL" id="SDF85679.1"/>
    </source>
</evidence>